<dbReference type="CDD" id="cd03819">
    <property type="entry name" value="GT4_WavL-like"/>
    <property type="match status" value="1"/>
</dbReference>
<feature type="domain" description="Glycosyl transferase family 1" evidence="1">
    <location>
        <begin position="207"/>
        <end position="367"/>
    </location>
</feature>
<dbReference type="Pfam" id="PF00534">
    <property type="entry name" value="Glycos_transf_1"/>
    <property type="match status" value="1"/>
</dbReference>
<accession>A0ABQ1IEV8</accession>
<dbReference type="SUPFAM" id="SSF53756">
    <property type="entry name" value="UDP-Glycosyltransferase/glycogen phosphorylase"/>
    <property type="match status" value="1"/>
</dbReference>
<name>A0ABQ1IEV8_9PROT</name>
<dbReference type="Gene3D" id="3.40.50.2000">
    <property type="entry name" value="Glycogen Phosphorylase B"/>
    <property type="match status" value="2"/>
</dbReference>
<organism evidence="3 4">
    <name type="scientific">Tistrella bauzanensis</name>
    <dbReference type="NCBI Taxonomy" id="657419"/>
    <lineage>
        <taxon>Bacteria</taxon>
        <taxon>Pseudomonadati</taxon>
        <taxon>Pseudomonadota</taxon>
        <taxon>Alphaproteobacteria</taxon>
        <taxon>Geminicoccales</taxon>
        <taxon>Geminicoccaceae</taxon>
        <taxon>Tistrella</taxon>
    </lineage>
</organism>
<dbReference type="InterPro" id="IPR028098">
    <property type="entry name" value="Glyco_trans_4-like_N"/>
</dbReference>
<sequence length="416" mass="43991">MTVPDPAVTPAIAGIPGGGRLPRTVLQVLPALGPGGVERGTVDIAAGLVASGWRAIVASEGGPLVAELERLGGRHVTLPLASKRPWTIRANAARLAALAAAEGVDIIHARSRAPAWSAEMAAARMGAAFVTTFHGTYGHGSWLKRRYNAVMTRGRPLIAISGFIADHLRQVYDVDPAVIRTVPRGVDIARFHPASVPADRIIALARRWRLDETRALVLMPGRLSRWKGHMVMLDALAALGRRDIQCVMVGAAPGTESYRAEIEQAIRARGLQDVVGIAEAERDMPAAYMLADVVVSPATEPEAFGRIPVEAQAMGRWIIATDHGGARETVDARNVGGALVPPGDAGALAQALAAALDMPGEVRARAARAMIAHVDRHFTLARMQAATRAVYDEALLTRAAVPRIAGVARIEEAAGR</sequence>
<proteinExistence type="predicted"/>
<dbReference type="PANTHER" id="PTHR12526:SF638">
    <property type="entry name" value="SPORE COAT PROTEIN SA"/>
    <property type="match status" value="1"/>
</dbReference>
<protein>
    <submittedName>
        <fullName evidence="3">Glycosyl transferase</fullName>
    </submittedName>
</protein>
<gene>
    <name evidence="3" type="ORF">GCM10011505_15700</name>
</gene>
<feature type="domain" description="Glycosyltransferase subfamily 4-like N-terminal" evidence="2">
    <location>
        <begin position="34"/>
        <end position="190"/>
    </location>
</feature>
<dbReference type="Proteomes" id="UP000603352">
    <property type="component" value="Unassembled WGS sequence"/>
</dbReference>
<dbReference type="Pfam" id="PF13439">
    <property type="entry name" value="Glyco_transf_4"/>
    <property type="match status" value="1"/>
</dbReference>
<keyword evidence="3" id="KW-0808">Transferase</keyword>
<evidence type="ECO:0000259" key="2">
    <source>
        <dbReference type="Pfam" id="PF13439"/>
    </source>
</evidence>
<comment type="caution">
    <text evidence="3">The sequence shown here is derived from an EMBL/GenBank/DDBJ whole genome shotgun (WGS) entry which is preliminary data.</text>
</comment>
<evidence type="ECO:0000313" key="4">
    <source>
        <dbReference type="Proteomes" id="UP000603352"/>
    </source>
</evidence>
<dbReference type="EMBL" id="BMDZ01000013">
    <property type="protein sequence ID" value="GGB35139.1"/>
    <property type="molecule type" value="Genomic_DNA"/>
</dbReference>
<evidence type="ECO:0000313" key="3">
    <source>
        <dbReference type="EMBL" id="GGB35139.1"/>
    </source>
</evidence>
<reference evidence="4" key="1">
    <citation type="journal article" date="2019" name="Int. J. Syst. Evol. Microbiol.">
        <title>The Global Catalogue of Microorganisms (GCM) 10K type strain sequencing project: providing services to taxonomists for standard genome sequencing and annotation.</title>
        <authorList>
            <consortium name="The Broad Institute Genomics Platform"/>
            <consortium name="The Broad Institute Genome Sequencing Center for Infectious Disease"/>
            <person name="Wu L."/>
            <person name="Ma J."/>
        </authorList>
    </citation>
    <scope>NUCLEOTIDE SEQUENCE [LARGE SCALE GENOMIC DNA]</scope>
    <source>
        <strain evidence="4">CGMCC 1.10188</strain>
    </source>
</reference>
<evidence type="ECO:0000259" key="1">
    <source>
        <dbReference type="Pfam" id="PF00534"/>
    </source>
</evidence>
<keyword evidence="4" id="KW-1185">Reference proteome</keyword>
<dbReference type="InterPro" id="IPR001296">
    <property type="entry name" value="Glyco_trans_1"/>
</dbReference>
<dbReference type="RefSeq" id="WP_188576486.1">
    <property type="nucleotide sequence ID" value="NZ_BMDZ01000013.1"/>
</dbReference>
<dbReference type="PANTHER" id="PTHR12526">
    <property type="entry name" value="GLYCOSYLTRANSFERASE"/>
    <property type="match status" value="1"/>
</dbReference>
<dbReference type="GO" id="GO:0016740">
    <property type="term" value="F:transferase activity"/>
    <property type="evidence" value="ECO:0007669"/>
    <property type="project" value="UniProtKB-KW"/>
</dbReference>